<gene>
    <name evidence="2" type="ORF">ABT39_MTgene5945</name>
</gene>
<comment type="caution">
    <text evidence="2">The sequence shown here is derived from an EMBL/GenBank/DDBJ whole genome shotgun (WGS) entry which is preliminary data.</text>
</comment>
<evidence type="ECO:0000313" key="2">
    <source>
        <dbReference type="EMBL" id="KUM47758.1"/>
    </source>
</evidence>
<accession>A0A101LYX2</accession>
<dbReference type="AlphaFoldDB" id="A0A101LYX2"/>
<proteinExistence type="predicted"/>
<reference evidence="2" key="1">
    <citation type="journal article" date="2015" name="Genome Biol. Evol.">
        <title>Organellar Genomes of White Spruce (Picea glauca): Assembly and Annotation.</title>
        <authorList>
            <person name="Jackman S.D."/>
            <person name="Warren R.L."/>
            <person name="Gibb E.A."/>
            <person name="Vandervalk B.P."/>
            <person name="Mohamadi H."/>
            <person name="Chu J."/>
            <person name="Raymond A."/>
            <person name="Pleasance S."/>
            <person name="Coope R."/>
            <person name="Wildung M.R."/>
            <person name="Ritland C.E."/>
            <person name="Bousquet J."/>
            <person name="Jones S.J."/>
            <person name="Bohlmann J."/>
            <person name="Birol I."/>
        </authorList>
    </citation>
    <scope>NUCLEOTIDE SEQUENCE [LARGE SCALE GENOMIC DNA]</scope>
    <source>
        <tissue evidence="2">Flushing bud</tissue>
    </source>
</reference>
<feature type="compositionally biased region" description="Polar residues" evidence="1">
    <location>
        <begin position="27"/>
        <end position="37"/>
    </location>
</feature>
<evidence type="ECO:0000256" key="1">
    <source>
        <dbReference type="SAM" id="MobiDB-lite"/>
    </source>
</evidence>
<geneLocation type="mitochondrion" evidence="2"/>
<feature type="region of interest" description="Disordered" evidence="1">
    <location>
        <begin position="1"/>
        <end position="37"/>
    </location>
</feature>
<protein>
    <submittedName>
        <fullName evidence="2">Uncharacterized protein</fullName>
    </submittedName>
</protein>
<keyword evidence="2" id="KW-0496">Mitochondrion</keyword>
<organism evidence="2">
    <name type="scientific">Picea glauca</name>
    <name type="common">White spruce</name>
    <name type="synonym">Pinus glauca</name>
    <dbReference type="NCBI Taxonomy" id="3330"/>
    <lineage>
        <taxon>Eukaryota</taxon>
        <taxon>Viridiplantae</taxon>
        <taxon>Streptophyta</taxon>
        <taxon>Embryophyta</taxon>
        <taxon>Tracheophyta</taxon>
        <taxon>Spermatophyta</taxon>
        <taxon>Pinopsida</taxon>
        <taxon>Pinidae</taxon>
        <taxon>Conifers I</taxon>
        <taxon>Pinales</taxon>
        <taxon>Pinaceae</taxon>
        <taxon>Picea</taxon>
    </lineage>
</organism>
<dbReference type="EMBL" id="LKAM01000007">
    <property type="protein sequence ID" value="KUM47758.1"/>
    <property type="molecule type" value="Genomic_DNA"/>
</dbReference>
<feature type="compositionally biased region" description="Basic residues" evidence="1">
    <location>
        <begin position="1"/>
        <end position="10"/>
    </location>
</feature>
<name>A0A101LYX2_PICGL</name>
<sequence>MPLARMKKKLSPGLTHMSVKTPHPHPQSLSLKKTPQPITGLTLPGSPFFFVASFGRVPSLHYSRGER</sequence>